<comment type="caution">
    <text evidence="2">The sequence shown here is derived from an EMBL/GenBank/DDBJ whole genome shotgun (WGS) entry which is preliminary data.</text>
</comment>
<sequence>MAVVLTFLACAALYTLVLVGLVKLAARAKRRGIASAAMSAVDEIWHPIAVQPQHEIRVERERVTPVQAPGDPLEGEPQR</sequence>
<proteinExistence type="predicted"/>
<dbReference type="Proteomes" id="UP000185596">
    <property type="component" value="Unassembled WGS sequence"/>
</dbReference>
<dbReference type="AlphaFoldDB" id="A0A1Q8CBV1"/>
<reference evidence="2 3" key="1">
    <citation type="submission" date="2016-12" db="EMBL/GenBank/DDBJ databases">
        <title>The draft genome sequence of Actinophytocola sp. 11-183.</title>
        <authorList>
            <person name="Wang W."/>
            <person name="Yuan L."/>
        </authorList>
    </citation>
    <scope>NUCLEOTIDE SEQUENCE [LARGE SCALE GENOMIC DNA]</scope>
    <source>
        <strain evidence="2 3">11-183</strain>
    </source>
</reference>
<evidence type="ECO:0000256" key="1">
    <source>
        <dbReference type="SAM" id="MobiDB-lite"/>
    </source>
</evidence>
<organism evidence="2 3">
    <name type="scientific">Actinophytocola xanthii</name>
    <dbReference type="NCBI Taxonomy" id="1912961"/>
    <lineage>
        <taxon>Bacteria</taxon>
        <taxon>Bacillati</taxon>
        <taxon>Actinomycetota</taxon>
        <taxon>Actinomycetes</taxon>
        <taxon>Pseudonocardiales</taxon>
        <taxon>Pseudonocardiaceae</taxon>
    </lineage>
</organism>
<dbReference type="EMBL" id="MSIE01000065">
    <property type="protein sequence ID" value="OLF11854.1"/>
    <property type="molecule type" value="Genomic_DNA"/>
</dbReference>
<accession>A0A1Q8CBV1</accession>
<dbReference type="STRING" id="1912961.BU204_29840"/>
<evidence type="ECO:0000313" key="3">
    <source>
        <dbReference type="Proteomes" id="UP000185596"/>
    </source>
</evidence>
<name>A0A1Q8CBV1_9PSEU</name>
<dbReference type="OrthoDB" id="3630763at2"/>
<feature type="region of interest" description="Disordered" evidence="1">
    <location>
        <begin position="60"/>
        <end position="79"/>
    </location>
</feature>
<gene>
    <name evidence="2" type="ORF">BU204_29840</name>
</gene>
<evidence type="ECO:0000313" key="2">
    <source>
        <dbReference type="EMBL" id="OLF11854.1"/>
    </source>
</evidence>
<protein>
    <submittedName>
        <fullName evidence="2">Uncharacterized protein</fullName>
    </submittedName>
</protein>
<dbReference type="RefSeq" id="WP_075129117.1">
    <property type="nucleotide sequence ID" value="NZ_MSIE01000065.1"/>
</dbReference>
<keyword evidence="3" id="KW-1185">Reference proteome</keyword>